<feature type="domain" description="PDZ" evidence="5">
    <location>
        <begin position="306"/>
        <end position="337"/>
    </location>
</feature>
<dbReference type="InterPro" id="IPR009003">
    <property type="entry name" value="Peptidase_S1_PA"/>
</dbReference>
<dbReference type="PATRIC" id="fig|1618619.3.peg.171"/>
<reference evidence="6 7" key="1">
    <citation type="journal article" date="2015" name="Nature">
        <title>rRNA introns, odd ribosomes, and small enigmatic genomes across a large radiation of phyla.</title>
        <authorList>
            <person name="Brown C.T."/>
            <person name="Hug L.A."/>
            <person name="Thomas B.C."/>
            <person name="Sharon I."/>
            <person name="Castelle C.J."/>
            <person name="Singh A."/>
            <person name="Wilkins M.J."/>
            <person name="Williams K.H."/>
            <person name="Banfield J.F."/>
        </authorList>
    </citation>
    <scope>NUCLEOTIDE SEQUENCE [LARGE SCALE GENOMIC DNA]</scope>
</reference>
<feature type="chain" id="PRO_5002538866" evidence="4">
    <location>
        <begin position="24"/>
        <end position="388"/>
    </location>
</feature>
<comment type="similarity">
    <text evidence="1">Belongs to the peptidase S1C family.</text>
</comment>
<dbReference type="InterPro" id="IPR001478">
    <property type="entry name" value="PDZ"/>
</dbReference>
<dbReference type="EMBL" id="LCLU01000007">
    <property type="protein sequence ID" value="KKU22681.1"/>
    <property type="molecule type" value="Genomic_DNA"/>
</dbReference>
<keyword evidence="2" id="KW-0645">Protease</keyword>
<dbReference type="GO" id="GO:0004252">
    <property type="term" value="F:serine-type endopeptidase activity"/>
    <property type="evidence" value="ECO:0007669"/>
    <property type="project" value="InterPro"/>
</dbReference>
<dbReference type="GO" id="GO:0006508">
    <property type="term" value="P:proteolysis"/>
    <property type="evidence" value="ECO:0007669"/>
    <property type="project" value="UniProtKB-KW"/>
</dbReference>
<dbReference type="SMART" id="SM00228">
    <property type="entry name" value="PDZ"/>
    <property type="match status" value="1"/>
</dbReference>
<gene>
    <name evidence="6" type="ORF">UX33_C0007G0013</name>
</gene>
<dbReference type="Gene3D" id="2.40.10.120">
    <property type="match status" value="1"/>
</dbReference>
<dbReference type="PROSITE" id="PS50106">
    <property type="entry name" value="PDZ"/>
    <property type="match status" value="1"/>
</dbReference>
<dbReference type="Pfam" id="PF13180">
    <property type="entry name" value="PDZ_2"/>
    <property type="match status" value="1"/>
</dbReference>
<keyword evidence="4" id="KW-0732">Signal</keyword>
<dbReference type="AlphaFoldDB" id="A0A0G1NQK3"/>
<dbReference type="SUPFAM" id="SSF50494">
    <property type="entry name" value="Trypsin-like serine proteases"/>
    <property type="match status" value="1"/>
</dbReference>
<dbReference type="PANTHER" id="PTHR22939:SF129">
    <property type="entry name" value="SERINE PROTEASE HTRA2, MITOCHONDRIAL"/>
    <property type="match status" value="1"/>
</dbReference>
<proteinExistence type="inferred from homology"/>
<evidence type="ECO:0000313" key="7">
    <source>
        <dbReference type="Proteomes" id="UP000034569"/>
    </source>
</evidence>
<dbReference type="PRINTS" id="PR00834">
    <property type="entry name" value="PROTEASES2C"/>
</dbReference>
<evidence type="ECO:0000256" key="4">
    <source>
        <dbReference type="SAM" id="SignalP"/>
    </source>
</evidence>
<accession>A0A0G1NQK3</accession>
<dbReference type="Pfam" id="PF13365">
    <property type="entry name" value="Trypsin_2"/>
    <property type="match status" value="1"/>
</dbReference>
<feature type="signal peptide" evidence="4">
    <location>
        <begin position="1"/>
        <end position="23"/>
    </location>
</feature>
<dbReference type="InterPro" id="IPR036034">
    <property type="entry name" value="PDZ_sf"/>
</dbReference>
<evidence type="ECO:0000256" key="3">
    <source>
        <dbReference type="ARBA" id="ARBA00022801"/>
    </source>
</evidence>
<evidence type="ECO:0000256" key="1">
    <source>
        <dbReference type="ARBA" id="ARBA00010541"/>
    </source>
</evidence>
<dbReference type="SUPFAM" id="SSF50156">
    <property type="entry name" value="PDZ domain-like"/>
    <property type="match status" value="1"/>
</dbReference>
<name>A0A0G1NQK3_9BACT</name>
<evidence type="ECO:0000313" key="6">
    <source>
        <dbReference type="EMBL" id="KKU22681.1"/>
    </source>
</evidence>
<dbReference type="InterPro" id="IPR001940">
    <property type="entry name" value="Peptidase_S1C"/>
</dbReference>
<comment type="caution">
    <text evidence="6">The sequence shown here is derived from an EMBL/GenBank/DDBJ whole genome shotgun (WGS) entry which is preliminary data.</text>
</comment>
<sequence>MKTKNFISLICFLLVFCVSNVSASIVNSTTVQNIAAKYRLTVVEIQTSIKNSSGGTVETMGAGFFIDREGHILTAAHVVYDDEDGTVDELRGPNQDKGKDENRRGKTYKYQVIFNGKKYSAHFVGSNRYVDTAIIKLDKLPSDEFLPAVLGNSDEVKVGEFVVAVGNPVGLTNSVSSGIISALNRRDYELWFIEDFIQTDAPINPGNSGGPLINMRGEVIGINDATVRSMDGLGFSVPINMASEYLERMKKEGDLKITPLGVNVLLKNFPRSSGFDDIKKISELLDWNDMADLIMVAEISKINSALVMEVKSNSPAQKAGLKIGDIIVKFNGYPVNDTFDLRVALLKTGAGKDAIPVEVVRVSEGRRNTIVFRIKFENRQKKTDEFHD</sequence>
<dbReference type="Gene3D" id="2.30.42.10">
    <property type="match status" value="1"/>
</dbReference>
<keyword evidence="3" id="KW-0378">Hydrolase</keyword>
<protein>
    <submittedName>
        <fullName evidence="6">Peptidase S1C, Do</fullName>
    </submittedName>
</protein>
<evidence type="ECO:0000256" key="2">
    <source>
        <dbReference type="ARBA" id="ARBA00022670"/>
    </source>
</evidence>
<evidence type="ECO:0000259" key="5">
    <source>
        <dbReference type="PROSITE" id="PS50106"/>
    </source>
</evidence>
<dbReference type="PANTHER" id="PTHR22939">
    <property type="entry name" value="SERINE PROTEASE FAMILY S1C HTRA-RELATED"/>
    <property type="match status" value="1"/>
</dbReference>
<dbReference type="Proteomes" id="UP000034569">
    <property type="component" value="Unassembled WGS sequence"/>
</dbReference>
<organism evidence="6 7">
    <name type="scientific">Candidatus Azambacteria bacterium GW2011_GWC1_46_13</name>
    <dbReference type="NCBI Taxonomy" id="1618619"/>
    <lineage>
        <taxon>Bacteria</taxon>
        <taxon>Candidatus Azamiibacteriota</taxon>
    </lineage>
</organism>